<dbReference type="AlphaFoldDB" id="A0A9Q0E562"/>
<evidence type="ECO:0000313" key="2">
    <source>
        <dbReference type="EMBL" id="KAJ3599015.1"/>
    </source>
</evidence>
<reference evidence="2" key="1">
    <citation type="submission" date="2022-07" db="EMBL/GenBank/DDBJ databases">
        <title>Chromosome-level genome of Muraenolepis orangiensis.</title>
        <authorList>
            <person name="Kim J."/>
        </authorList>
    </citation>
    <scope>NUCLEOTIDE SEQUENCE</scope>
    <source>
        <strain evidence="2">KU_S4_2022</strain>
        <tissue evidence="2">Muscle</tissue>
    </source>
</reference>
<name>A0A9Q0E562_9TELE</name>
<accession>A0A9Q0E562</accession>
<dbReference type="Proteomes" id="UP001148018">
    <property type="component" value="Unassembled WGS sequence"/>
</dbReference>
<evidence type="ECO:0000313" key="3">
    <source>
        <dbReference type="Proteomes" id="UP001148018"/>
    </source>
</evidence>
<organism evidence="2 3">
    <name type="scientific">Muraenolepis orangiensis</name>
    <name type="common">Patagonian moray cod</name>
    <dbReference type="NCBI Taxonomy" id="630683"/>
    <lineage>
        <taxon>Eukaryota</taxon>
        <taxon>Metazoa</taxon>
        <taxon>Chordata</taxon>
        <taxon>Craniata</taxon>
        <taxon>Vertebrata</taxon>
        <taxon>Euteleostomi</taxon>
        <taxon>Actinopterygii</taxon>
        <taxon>Neopterygii</taxon>
        <taxon>Teleostei</taxon>
        <taxon>Neoteleostei</taxon>
        <taxon>Acanthomorphata</taxon>
        <taxon>Zeiogadaria</taxon>
        <taxon>Gadariae</taxon>
        <taxon>Gadiformes</taxon>
        <taxon>Muraenolepidoidei</taxon>
        <taxon>Muraenolepididae</taxon>
        <taxon>Muraenolepis</taxon>
    </lineage>
</organism>
<evidence type="ECO:0000256" key="1">
    <source>
        <dbReference type="SAM" id="MobiDB-lite"/>
    </source>
</evidence>
<dbReference type="EMBL" id="JANIIK010000048">
    <property type="protein sequence ID" value="KAJ3599015.1"/>
    <property type="molecule type" value="Genomic_DNA"/>
</dbReference>
<gene>
    <name evidence="2" type="ORF">NHX12_032978</name>
</gene>
<proteinExistence type="predicted"/>
<sequence length="81" mass="8833">MRSPHCQHLHARDGVTGSPQRSPAGAASLTLAVLILTVPLCTANTSSPHQKRQRNVHPRTYHHATSITPCYHHQGLPEAID</sequence>
<keyword evidence="3" id="KW-1185">Reference proteome</keyword>
<protein>
    <submittedName>
        <fullName evidence="2">Uncharacterized protein</fullName>
    </submittedName>
</protein>
<comment type="caution">
    <text evidence="2">The sequence shown here is derived from an EMBL/GenBank/DDBJ whole genome shotgun (WGS) entry which is preliminary data.</text>
</comment>
<feature type="region of interest" description="Disordered" evidence="1">
    <location>
        <begin position="1"/>
        <end position="24"/>
    </location>
</feature>